<dbReference type="PANTHER" id="PTHR38590:SF1">
    <property type="entry name" value="BLL0828 PROTEIN"/>
    <property type="match status" value="1"/>
</dbReference>
<name>A0A177Y936_9NOCA</name>
<evidence type="ECO:0000313" key="3">
    <source>
        <dbReference type="Proteomes" id="UP000077519"/>
    </source>
</evidence>
<dbReference type="AlphaFoldDB" id="A0A177Y936"/>
<dbReference type="EMBL" id="LVHI01000037">
    <property type="protein sequence ID" value="OAK51648.1"/>
    <property type="molecule type" value="Genomic_DNA"/>
</dbReference>
<gene>
    <name evidence="2" type="ORF">A3K89_10180</name>
</gene>
<sequence length="370" mass="41049">MSRQSDNGDSTTRIHMKHHDEMPWYTQHSHNRVVQFLGVDAATFTSQLDPLPADAPAIVQLPIDEAQPQNRLVKSILDLLESAARQLFPVWLPGAEDFDGPNRLDVLAARRLANDLSESAGHFGPYVAALAESALRDHVITRTFIAETRAEGVRRLLASAYERDAVALILDVDPRVLEAAPNQFVGACEWLAHHGGFAVWVVGAPNPVSDRVRSVAVPLDKVRLHTRTDAEDTGPVRIPALAGRPHPGSAAEKKLERALALCVWATGREWNQPFQPSSLHERIVVDLRWPAEKCVVEVDGPEHRHAAKFARDHQRDVVLQLHGYSVLRFTNEQVLDDVIAVVSAIESFIEKRRRAMLPRSAHIEGKPSGQ</sequence>
<evidence type="ECO:0000313" key="2">
    <source>
        <dbReference type="EMBL" id="OAK51648.1"/>
    </source>
</evidence>
<feature type="domain" description="DUF559" evidence="1">
    <location>
        <begin position="279"/>
        <end position="349"/>
    </location>
</feature>
<dbReference type="PANTHER" id="PTHR38590">
    <property type="entry name" value="BLL0828 PROTEIN"/>
    <property type="match status" value="1"/>
</dbReference>
<protein>
    <recommendedName>
        <fullName evidence="1">DUF559 domain-containing protein</fullName>
    </recommendedName>
</protein>
<keyword evidence="3" id="KW-1185">Reference proteome</keyword>
<dbReference type="InterPro" id="IPR011335">
    <property type="entry name" value="Restrct_endonuc-II-like"/>
</dbReference>
<reference evidence="2 3" key="1">
    <citation type="submission" date="2016-03" db="EMBL/GenBank/DDBJ databases">
        <title>Genome sequence of Rhodococcus kyotonensis KB10.</title>
        <authorList>
            <person name="Jeong H."/>
            <person name="Hong C.E."/>
            <person name="Jo S.H."/>
            <person name="Park J.M."/>
        </authorList>
    </citation>
    <scope>NUCLEOTIDE SEQUENCE [LARGE SCALE GENOMIC DNA]</scope>
    <source>
        <strain evidence="2 3">KB10</strain>
    </source>
</reference>
<dbReference type="Pfam" id="PF04480">
    <property type="entry name" value="DUF559"/>
    <property type="match status" value="1"/>
</dbReference>
<comment type="caution">
    <text evidence="2">The sequence shown here is derived from an EMBL/GenBank/DDBJ whole genome shotgun (WGS) entry which is preliminary data.</text>
</comment>
<evidence type="ECO:0000259" key="1">
    <source>
        <dbReference type="Pfam" id="PF04480"/>
    </source>
</evidence>
<dbReference type="InterPro" id="IPR007569">
    <property type="entry name" value="DUF559"/>
</dbReference>
<dbReference type="Gene3D" id="3.40.960.10">
    <property type="entry name" value="VSR Endonuclease"/>
    <property type="match status" value="1"/>
</dbReference>
<organism evidence="2 3">
    <name type="scientific">Rhodococcoides kyotonense</name>
    <dbReference type="NCBI Taxonomy" id="398843"/>
    <lineage>
        <taxon>Bacteria</taxon>
        <taxon>Bacillati</taxon>
        <taxon>Actinomycetota</taxon>
        <taxon>Actinomycetes</taxon>
        <taxon>Mycobacteriales</taxon>
        <taxon>Nocardiaceae</taxon>
        <taxon>Rhodococcoides</taxon>
    </lineage>
</organism>
<dbReference type="SUPFAM" id="SSF52980">
    <property type="entry name" value="Restriction endonuclease-like"/>
    <property type="match status" value="1"/>
</dbReference>
<dbReference type="Proteomes" id="UP000077519">
    <property type="component" value="Unassembled WGS sequence"/>
</dbReference>
<proteinExistence type="predicted"/>
<dbReference type="InterPro" id="IPR047216">
    <property type="entry name" value="Endonuclease_DUF559_bact"/>
</dbReference>
<accession>A0A177Y936</accession>